<organism evidence="1 2">
    <name type="scientific">Dreissena polymorpha</name>
    <name type="common">Zebra mussel</name>
    <name type="synonym">Mytilus polymorpha</name>
    <dbReference type="NCBI Taxonomy" id="45954"/>
    <lineage>
        <taxon>Eukaryota</taxon>
        <taxon>Metazoa</taxon>
        <taxon>Spiralia</taxon>
        <taxon>Lophotrochozoa</taxon>
        <taxon>Mollusca</taxon>
        <taxon>Bivalvia</taxon>
        <taxon>Autobranchia</taxon>
        <taxon>Heteroconchia</taxon>
        <taxon>Euheterodonta</taxon>
        <taxon>Imparidentia</taxon>
        <taxon>Neoheterodontei</taxon>
        <taxon>Myida</taxon>
        <taxon>Dreissenoidea</taxon>
        <taxon>Dreissenidae</taxon>
        <taxon>Dreissena</taxon>
    </lineage>
</organism>
<evidence type="ECO:0000313" key="1">
    <source>
        <dbReference type="EMBL" id="KAH3699371.1"/>
    </source>
</evidence>
<gene>
    <name evidence="1" type="ORF">DPMN_074327</name>
</gene>
<reference evidence="1" key="1">
    <citation type="journal article" date="2019" name="bioRxiv">
        <title>The Genome of the Zebra Mussel, Dreissena polymorpha: A Resource for Invasive Species Research.</title>
        <authorList>
            <person name="McCartney M.A."/>
            <person name="Auch B."/>
            <person name="Kono T."/>
            <person name="Mallez S."/>
            <person name="Zhang Y."/>
            <person name="Obille A."/>
            <person name="Becker A."/>
            <person name="Abrahante J.E."/>
            <person name="Garbe J."/>
            <person name="Badalamenti J.P."/>
            <person name="Herman A."/>
            <person name="Mangelson H."/>
            <person name="Liachko I."/>
            <person name="Sullivan S."/>
            <person name="Sone E.D."/>
            <person name="Koren S."/>
            <person name="Silverstein K.A.T."/>
            <person name="Beckman K.B."/>
            <person name="Gohl D.M."/>
        </authorList>
    </citation>
    <scope>NUCLEOTIDE SEQUENCE</scope>
    <source>
        <strain evidence="1">Duluth1</strain>
        <tissue evidence="1">Whole animal</tissue>
    </source>
</reference>
<evidence type="ECO:0000313" key="2">
    <source>
        <dbReference type="Proteomes" id="UP000828390"/>
    </source>
</evidence>
<name>A0A9D3YJ06_DREPO</name>
<protein>
    <submittedName>
        <fullName evidence="1">Uncharacterized protein</fullName>
    </submittedName>
</protein>
<dbReference type="Proteomes" id="UP000828390">
    <property type="component" value="Unassembled WGS sequence"/>
</dbReference>
<keyword evidence="2" id="KW-1185">Reference proteome</keyword>
<sequence length="55" mass="6140">MKPILGFGKKSLRPEAIQWLEGTDIPKKDSVVKHEKSKYHDTAVLSGKKYVVGNS</sequence>
<reference evidence="1" key="2">
    <citation type="submission" date="2020-11" db="EMBL/GenBank/DDBJ databases">
        <authorList>
            <person name="McCartney M.A."/>
            <person name="Auch B."/>
            <person name="Kono T."/>
            <person name="Mallez S."/>
            <person name="Becker A."/>
            <person name="Gohl D.M."/>
            <person name="Silverstein K.A.T."/>
            <person name="Koren S."/>
            <person name="Bechman K.B."/>
            <person name="Herman A."/>
            <person name="Abrahante J.E."/>
            <person name="Garbe J."/>
        </authorList>
    </citation>
    <scope>NUCLEOTIDE SEQUENCE</scope>
    <source>
        <strain evidence="1">Duluth1</strain>
        <tissue evidence="1">Whole animal</tissue>
    </source>
</reference>
<comment type="caution">
    <text evidence="1">The sequence shown here is derived from an EMBL/GenBank/DDBJ whole genome shotgun (WGS) entry which is preliminary data.</text>
</comment>
<dbReference type="AlphaFoldDB" id="A0A9D3YJ06"/>
<accession>A0A9D3YJ06</accession>
<proteinExistence type="predicted"/>
<dbReference type="EMBL" id="JAIWYP010000015">
    <property type="protein sequence ID" value="KAH3699371.1"/>
    <property type="molecule type" value="Genomic_DNA"/>
</dbReference>